<reference evidence="2 3" key="1">
    <citation type="submission" date="2023-05" db="EMBL/GenBank/DDBJ databases">
        <title>B98-5 Cell Line De Novo Hybrid Assembly: An Optical Mapping Approach.</title>
        <authorList>
            <person name="Kananen K."/>
            <person name="Auerbach J.A."/>
            <person name="Kautto E."/>
            <person name="Blachly J.S."/>
        </authorList>
    </citation>
    <scope>NUCLEOTIDE SEQUENCE [LARGE SCALE GENOMIC DNA]</scope>
    <source>
        <strain evidence="2">B95-8</strain>
        <tissue evidence="2">Cell line</tissue>
    </source>
</reference>
<evidence type="ECO:0000313" key="3">
    <source>
        <dbReference type="Proteomes" id="UP001266305"/>
    </source>
</evidence>
<comment type="caution">
    <text evidence="2">The sequence shown here is derived from an EMBL/GenBank/DDBJ whole genome shotgun (WGS) entry which is preliminary data.</text>
</comment>
<evidence type="ECO:0000256" key="1">
    <source>
        <dbReference type="SAM" id="MobiDB-lite"/>
    </source>
</evidence>
<protein>
    <submittedName>
        <fullName evidence="2">Uncharacterized protein</fullName>
    </submittedName>
</protein>
<keyword evidence="3" id="KW-1185">Reference proteome</keyword>
<proteinExistence type="predicted"/>
<dbReference type="Proteomes" id="UP001266305">
    <property type="component" value="Unassembled WGS sequence"/>
</dbReference>
<name>A0ABQ9W7D3_SAGOE</name>
<feature type="region of interest" description="Disordered" evidence="1">
    <location>
        <begin position="162"/>
        <end position="183"/>
    </location>
</feature>
<sequence length="183" mass="20395">MSLKGLIPDYGLTVFRDLESTGRTQADITLAFLVLFLNRELHRNLFGNYSDQHAYDLESRDQLCDNFMVLSERPGCVITLGDTRVLKAESHSGKCCLEWGFLTGVDEGLSKQQEPGSLPTPGLQKKGYIHVTTQGSKIFSFLLWKGKAPYPKELQISSEVPEQGLGEHTGNELPGHQTREITI</sequence>
<evidence type="ECO:0000313" key="2">
    <source>
        <dbReference type="EMBL" id="KAK2117541.1"/>
    </source>
</evidence>
<gene>
    <name evidence="2" type="ORF">P7K49_004427</name>
</gene>
<dbReference type="EMBL" id="JASSZA010000002">
    <property type="protein sequence ID" value="KAK2117541.1"/>
    <property type="molecule type" value="Genomic_DNA"/>
</dbReference>
<organism evidence="2 3">
    <name type="scientific">Saguinus oedipus</name>
    <name type="common">Cotton-top tamarin</name>
    <name type="synonym">Oedipomidas oedipus</name>
    <dbReference type="NCBI Taxonomy" id="9490"/>
    <lineage>
        <taxon>Eukaryota</taxon>
        <taxon>Metazoa</taxon>
        <taxon>Chordata</taxon>
        <taxon>Craniata</taxon>
        <taxon>Vertebrata</taxon>
        <taxon>Euteleostomi</taxon>
        <taxon>Mammalia</taxon>
        <taxon>Eutheria</taxon>
        <taxon>Euarchontoglires</taxon>
        <taxon>Primates</taxon>
        <taxon>Haplorrhini</taxon>
        <taxon>Platyrrhini</taxon>
        <taxon>Cebidae</taxon>
        <taxon>Callitrichinae</taxon>
        <taxon>Saguinus</taxon>
    </lineage>
</organism>
<accession>A0ABQ9W7D3</accession>